<dbReference type="RefSeq" id="WP_206588712.1">
    <property type="nucleotide sequence ID" value="NZ_JAFKCU010000008.1"/>
</dbReference>
<name>A0ABS3CLS5_9BACT</name>
<reference evidence="1 2" key="1">
    <citation type="submission" date="2021-03" db="EMBL/GenBank/DDBJ databases">
        <title>novel species isolated from a fishpond in China.</title>
        <authorList>
            <person name="Lu H."/>
            <person name="Cai Z."/>
        </authorList>
    </citation>
    <scope>NUCLEOTIDE SEQUENCE [LARGE SCALE GENOMIC DNA]</scope>
    <source>
        <strain evidence="1 2">YJ13C</strain>
    </source>
</reference>
<accession>A0ABS3CLS5</accession>
<dbReference type="EMBL" id="JAFKCU010000008">
    <property type="protein sequence ID" value="MBN7818048.1"/>
    <property type="molecule type" value="Genomic_DNA"/>
</dbReference>
<protein>
    <submittedName>
        <fullName evidence="1">Uncharacterized protein</fullName>
    </submittedName>
</protein>
<sequence>MKLTKEKVGDRDLLIKELIANNSKIASVDDMKKVLFPNEPEPYLISMFHHLNGHRPNLLY</sequence>
<dbReference type="Proteomes" id="UP000664480">
    <property type="component" value="Unassembled WGS sequence"/>
</dbReference>
<keyword evidence="2" id="KW-1185">Reference proteome</keyword>
<evidence type="ECO:0000313" key="1">
    <source>
        <dbReference type="EMBL" id="MBN7818048.1"/>
    </source>
</evidence>
<organism evidence="1 2">
    <name type="scientific">Algoriphagus pacificus</name>
    <dbReference type="NCBI Taxonomy" id="2811234"/>
    <lineage>
        <taxon>Bacteria</taxon>
        <taxon>Pseudomonadati</taxon>
        <taxon>Bacteroidota</taxon>
        <taxon>Cytophagia</taxon>
        <taxon>Cytophagales</taxon>
        <taxon>Cyclobacteriaceae</taxon>
        <taxon>Algoriphagus</taxon>
    </lineage>
</organism>
<evidence type="ECO:0000313" key="2">
    <source>
        <dbReference type="Proteomes" id="UP000664480"/>
    </source>
</evidence>
<proteinExistence type="predicted"/>
<comment type="caution">
    <text evidence="1">The sequence shown here is derived from an EMBL/GenBank/DDBJ whole genome shotgun (WGS) entry which is preliminary data.</text>
</comment>
<gene>
    <name evidence="1" type="ORF">J0A69_21595</name>
</gene>